<evidence type="ECO:0000256" key="7">
    <source>
        <dbReference type="SAM" id="MobiDB-lite"/>
    </source>
</evidence>
<comment type="subcellular location">
    <subcellularLocation>
        <location evidence="1">Membrane</location>
        <topology evidence="1">Multi-pass membrane protein</topology>
    </subcellularLocation>
</comment>
<feature type="region of interest" description="Disordered" evidence="7">
    <location>
        <begin position="1"/>
        <end position="59"/>
    </location>
</feature>
<feature type="compositionally biased region" description="Basic and acidic residues" evidence="7">
    <location>
        <begin position="45"/>
        <end position="59"/>
    </location>
</feature>
<feature type="region of interest" description="Disordered" evidence="7">
    <location>
        <begin position="494"/>
        <end position="536"/>
    </location>
</feature>
<keyword evidence="10" id="KW-1185">Reference proteome</keyword>
<feature type="compositionally biased region" description="Gly residues" evidence="7">
    <location>
        <begin position="358"/>
        <end position="372"/>
    </location>
</feature>
<feature type="region of interest" description="Disordered" evidence="7">
    <location>
        <begin position="636"/>
        <end position="683"/>
    </location>
</feature>
<feature type="transmembrane region" description="Helical" evidence="8">
    <location>
        <begin position="605"/>
        <end position="624"/>
    </location>
</feature>
<evidence type="ECO:0000256" key="3">
    <source>
        <dbReference type="ARBA" id="ARBA00022448"/>
    </source>
</evidence>
<feature type="compositionally biased region" description="Basic and acidic residues" evidence="7">
    <location>
        <begin position="519"/>
        <end position="529"/>
    </location>
</feature>
<feature type="compositionally biased region" description="Basic and acidic residues" evidence="7">
    <location>
        <begin position="309"/>
        <end position="319"/>
    </location>
</feature>
<dbReference type="GO" id="GO:0005886">
    <property type="term" value="C:plasma membrane"/>
    <property type="evidence" value="ECO:0007669"/>
    <property type="project" value="TreeGrafter"/>
</dbReference>
<evidence type="ECO:0000256" key="2">
    <source>
        <dbReference type="ARBA" id="ARBA00007965"/>
    </source>
</evidence>
<name>A0A2A9MCE3_BESBE</name>
<dbReference type="PANTHER" id="PTHR10332">
    <property type="entry name" value="EQUILIBRATIVE NUCLEOSIDE TRANSPORTER"/>
    <property type="match status" value="1"/>
</dbReference>
<comment type="caution">
    <text evidence="9">The sequence shown here is derived from an EMBL/GenBank/DDBJ whole genome shotgun (WGS) entry which is preliminary data.</text>
</comment>
<comment type="similarity">
    <text evidence="2">Belongs to the SLC29A/ENT transporter (TC 2.A.57) family.</text>
</comment>
<feature type="region of interest" description="Disordered" evidence="7">
    <location>
        <begin position="705"/>
        <end position="743"/>
    </location>
</feature>
<dbReference type="InterPro" id="IPR002259">
    <property type="entry name" value="Eqnu_transpt"/>
</dbReference>
<dbReference type="GO" id="GO:0005337">
    <property type="term" value="F:nucleoside transmembrane transporter activity"/>
    <property type="evidence" value="ECO:0007669"/>
    <property type="project" value="InterPro"/>
</dbReference>
<evidence type="ECO:0000256" key="1">
    <source>
        <dbReference type="ARBA" id="ARBA00004141"/>
    </source>
</evidence>
<sequence length="780" mass="82377">MVDRGSDGALGHRLLSDASQQQRAHDDSSNGRPADAKTGSQERSAAGDRLEGGSHYGRDGVEGAVERLEGGSGGHSAEADHNAQINSAALLLIQPLLGWIMPRMSLASCYVASLGALLVAAILVPLFGYLFQTTLFGFAACLSALFILAASGAFVQATAFVLAASAADERYLFRFFVGQAAAGVLAALCGFTPYLIRQVLRHRETRFMASAFPHLADLSPLSHSSVAHIDSELPHAADNLTGVPLLLRRDVVTAAPVANDDETTWSLYSSVFVFTVCTFLTLVCLISYRALTKSRTFSKLLALPASPESSERDAGREETVPLAADASPHARREPTAVATWAARLQGAETQETNEHAGDGGSRTRGGRGGVAGSGATAGASKESWADKRVKAEQRNLFLTLFVTGLVFPACTAEWRPESSAAMAVGSKAAAATSTVWALMMSGFTAQQLQLVLATSFQVGDLVSRLCCRWFKFLMLLRETAAADMLRAGAEEAASGAAGPLPLPSWAARESQESGDAEGEDRGNRQEEARRGKRHAERASSPLTVPVALRFLFVPFFLVSQLASLPSASPAAAPVFLKADGGLSASAVSGVWDFLQRLLAHDFSRLFLVLLLALSNGLYATIAVLNASAAAADSVSDAADNSGDARSENSDKHANAGRAGDENGTEARRRGPARPSEEAPGDADHAQVSFIGAVVRGNKRASSASSSAFSFALSPRDRERGQPDEGEADTPLLRRRTSVIERESQTKRQEVAFGLNMVIVAAACAGSWTGFAIQYFMPSSR</sequence>
<dbReference type="Proteomes" id="UP000224006">
    <property type="component" value="Chromosome III"/>
</dbReference>
<feature type="transmembrane region" description="Helical" evidence="8">
    <location>
        <begin position="109"/>
        <end position="131"/>
    </location>
</feature>
<dbReference type="GeneID" id="40309280"/>
<dbReference type="VEuPathDB" id="ToxoDB:BESB_043500"/>
<keyword evidence="5 8" id="KW-1133">Transmembrane helix</keyword>
<dbReference type="KEGG" id="bbes:BESB_043500"/>
<evidence type="ECO:0000313" key="10">
    <source>
        <dbReference type="Proteomes" id="UP000224006"/>
    </source>
</evidence>
<protein>
    <recommendedName>
        <fullName evidence="11">Transmembrane protein</fullName>
    </recommendedName>
</protein>
<feature type="region of interest" description="Disordered" evidence="7">
    <location>
        <begin position="304"/>
        <end position="331"/>
    </location>
</feature>
<dbReference type="OrthoDB" id="331497at2759"/>
<feature type="transmembrane region" description="Helical" evidence="8">
    <location>
        <begin position="137"/>
        <end position="163"/>
    </location>
</feature>
<feature type="region of interest" description="Disordered" evidence="7">
    <location>
        <begin position="348"/>
        <end position="384"/>
    </location>
</feature>
<evidence type="ECO:0008006" key="11">
    <source>
        <dbReference type="Google" id="ProtNLM"/>
    </source>
</evidence>
<dbReference type="AlphaFoldDB" id="A0A2A9MCE3"/>
<evidence type="ECO:0000256" key="8">
    <source>
        <dbReference type="SAM" id="Phobius"/>
    </source>
</evidence>
<keyword evidence="3" id="KW-0813">Transport</keyword>
<evidence type="ECO:0000313" key="9">
    <source>
        <dbReference type="EMBL" id="PFH36158.1"/>
    </source>
</evidence>
<feature type="compositionally biased region" description="Basic and acidic residues" evidence="7">
    <location>
        <begin position="642"/>
        <end position="668"/>
    </location>
</feature>
<dbReference type="RefSeq" id="XP_029220167.1">
    <property type="nucleotide sequence ID" value="XM_029362801.1"/>
</dbReference>
<evidence type="ECO:0000256" key="5">
    <source>
        <dbReference type="ARBA" id="ARBA00022989"/>
    </source>
</evidence>
<dbReference type="EMBL" id="NWUJ01000003">
    <property type="protein sequence ID" value="PFH36158.1"/>
    <property type="molecule type" value="Genomic_DNA"/>
</dbReference>
<reference evidence="9 10" key="1">
    <citation type="submission" date="2017-09" db="EMBL/GenBank/DDBJ databases">
        <title>Genome sequencing of Besnoitia besnoiti strain Bb-Ger1.</title>
        <authorList>
            <person name="Schares G."/>
            <person name="Venepally P."/>
            <person name="Lorenzi H.A."/>
        </authorList>
    </citation>
    <scope>NUCLEOTIDE SEQUENCE [LARGE SCALE GENOMIC DNA]</scope>
    <source>
        <strain evidence="9 10">Bb-Ger1</strain>
    </source>
</reference>
<evidence type="ECO:0000256" key="4">
    <source>
        <dbReference type="ARBA" id="ARBA00022692"/>
    </source>
</evidence>
<feature type="transmembrane region" description="Helical" evidence="8">
    <location>
        <begin position="750"/>
        <end position="776"/>
    </location>
</feature>
<keyword evidence="4 8" id="KW-0812">Transmembrane</keyword>
<feature type="transmembrane region" description="Helical" evidence="8">
    <location>
        <begin position="267"/>
        <end position="291"/>
    </location>
</feature>
<evidence type="ECO:0000256" key="6">
    <source>
        <dbReference type="ARBA" id="ARBA00023136"/>
    </source>
</evidence>
<gene>
    <name evidence="9" type="ORF">BESB_043500</name>
</gene>
<proteinExistence type="inferred from homology"/>
<keyword evidence="6 8" id="KW-0472">Membrane</keyword>
<dbReference type="PANTHER" id="PTHR10332:SF10">
    <property type="entry name" value="EQUILIBRATIVE NUCLEOSIDE TRANSPORTER 4"/>
    <property type="match status" value="1"/>
</dbReference>
<accession>A0A2A9MCE3</accession>
<feature type="transmembrane region" description="Helical" evidence="8">
    <location>
        <begin position="175"/>
        <end position="196"/>
    </location>
</feature>
<organism evidence="9 10">
    <name type="scientific">Besnoitia besnoiti</name>
    <name type="common">Apicomplexan protozoan</name>
    <dbReference type="NCBI Taxonomy" id="94643"/>
    <lineage>
        <taxon>Eukaryota</taxon>
        <taxon>Sar</taxon>
        <taxon>Alveolata</taxon>
        <taxon>Apicomplexa</taxon>
        <taxon>Conoidasida</taxon>
        <taxon>Coccidia</taxon>
        <taxon>Eucoccidiorida</taxon>
        <taxon>Eimeriorina</taxon>
        <taxon>Sarcocystidae</taxon>
        <taxon>Besnoitia</taxon>
    </lineage>
</organism>